<keyword evidence="2" id="KW-1185">Reference proteome</keyword>
<dbReference type="InterPro" id="IPR021109">
    <property type="entry name" value="Peptidase_aspartic_dom_sf"/>
</dbReference>
<dbReference type="EMBL" id="JAIVGD010000018">
    <property type="protein sequence ID" value="KAH0754534.1"/>
    <property type="molecule type" value="Genomic_DNA"/>
</dbReference>
<reference evidence="1 2" key="1">
    <citation type="journal article" date="2021" name="bioRxiv">
        <title>Chromosome-scale and haplotype-resolved genome assembly of a tetraploid potato cultivar.</title>
        <authorList>
            <person name="Sun H."/>
            <person name="Jiao W.-B."/>
            <person name="Krause K."/>
            <person name="Campoy J.A."/>
            <person name="Goel M."/>
            <person name="Folz-Donahue K."/>
            <person name="Kukat C."/>
            <person name="Huettel B."/>
            <person name="Schneeberger K."/>
        </authorList>
    </citation>
    <scope>NUCLEOTIDE SEQUENCE [LARGE SCALE GENOMIC DNA]</scope>
    <source>
        <strain evidence="1">SolTubOtavaFocal</strain>
        <tissue evidence="1">Leaves</tissue>
    </source>
</reference>
<name>A0ABQ7URZ7_SOLTU</name>
<organism evidence="1 2">
    <name type="scientific">Solanum tuberosum</name>
    <name type="common">Potato</name>
    <dbReference type="NCBI Taxonomy" id="4113"/>
    <lineage>
        <taxon>Eukaryota</taxon>
        <taxon>Viridiplantae</taxon>
        <taxon>Streptophyta</taxon>
        <taxon>Embryophyta</taxon>
        <taxon>Tracheophyta</taxon>
        <taxon>Spermatophyta</taxon>
        <taxon>Magnoliopsida</taxon>
        <taxon>eudicotyledons</taxon>
        <taxon>Gunneridae</taxon>
        <taxon>Pentapetalae</taxon>
        <taxon>asterids</taxon>
        <taxon>lamiids</taxon>
        <taxon>Solanales</taxon>
        <taxon>Solanaceae</taxon>
        <taxon>Solanoideae</taxon>
        <taxon>Solaneae</taxon>
        <taxon>Solanum</taxon>
    </lineage>
</organism>
<dbReference type="Proteomes" id="UP000826656">
    <property type="component" value="Unassembled WGS sequence"/>
</dbReference>
<dbReference type="Gene3D" id="2.40.70.10">
    <property type="entry name" value="Acid Proteases"/>
    <property type="match status" value="1"/>
</dbReference>
<dbReference type="SUPFAM" id="SSF50630">
    <property type="entry name" value="Acid proteases"/>
    <property type="match status" value="1"/>
</dbReference>
<dbReference type="CDD" id="cd00303">
    <property type="entry name" value="retropepsin_like"/>
    <property type="match status" value="1"/>
</dbReference>
<evidence type="ECO:0000313" key="2">
    <source>
        <dbReference type="Proteomes" id="UP000826656"/>
    </source>
</evidence>
<comment type="caution">
    <text evidence="1">The sequence shown here is derived from an EMBL/GenBank/DDBJ whole genome shotgun (WGS) entry which is preliminary data.</text>
</comment>
<accession>A0ABQ7URZ7</accession>
<proteinExistence type="predicted"/>
<evidence type="ECO:0000313" key="1">
    <source>
        <dbReference type="EMBL" id="KAH0754534.1"/>
    </source>
</evidence>
<protein>
    <recommendedName>
        <fullName evidence="3">Gag-pol polyprotein</fullName>
    </recommendedName>
</protein>
<dbReference type="Pfam" id="PF08284">
    <property type="entry name" value="RVP_2"/>
    <property type="match status" value="1"/>
</dbReference>
<evidence type="ECO:0008006" key="3">
    <source>
        <dbReference type="Google" id="ProtNLM"/>
    </source>
</evidence>
<sequence length="162" mass="18225">MFFSDEKFVHGHKYATSNILHLLEVDEEHAVIVEDQPQETEPSIRQEGEKLVCKISLQAIQGLPDYQTLRVTGYCDQAPLNILIDPGSTHNFMEEDLVKKWGLGVQMVNPQLINVIDGDIRKTLEAFKVFNCLMGGASFKDNFLLIPLGSSDIILGVQWLKP</sequence>
<gene>
    <name evidence="1" type="ORF">KY290_024804</name>
</gene>